<dbReference type="RefSeq" id="WP_004085882.1">
    <property type="nucleotide sequence ID" value="NZ_JAERIZ010000033.1"/>
</dbReference>
<dbReference type="AlphaFoldDB" id="A0A6D2C3Y1"/>
<protein>
    <submittedName>
        <fullName evidence="1">DUF4393 domain-containing protein</fullName>
    </submittedName>
</protein>
<comment type="caution">
    <text evidence="1">The sequence shown here is derived from an EMBL/GenBank/DDBJ whole genome shotgun (WGS) entry which is preliminary data.</text>
</comment>
<organism evidence="1 2">
    <name type="scientific">Helicobacter bilis</name>
    <dbReference type="NCBI Taxonomy" id="37372"/>
    <lineage>
        <taxon>Bacteria</taxon>
        <taxon>Pseudomonadati</taxon>
        <taxon>Campylobacterota</taxon>
        <taxon>Epsilonproteobacteria</taxon>
        <taxon>Campylobacterales</taxon>
        <taxon>Helicobacteraceae</taxon>
        <taxon>Helicobacter</taxon>
    </lineage>
</organism>
<reference evidence="1 2" key="1">
    <citation type="journal article" date="2014" name="Genome Announc.">
        <title>Draft genome sequences of eight enterohepatic helicobacter species isolated from both laboratory and wild rodents.</title>
        <authorList>
            <person name="Sheh A."/>
            <person name="Shen Z."/>
            <person name="Fox J.G."/>
        </authorList>
    </citation>
    <scope>NUCLEOTIDE SEQUENCE [LARGE SCALE GENOMIC DNA]</scope>
    <source>
        <strain evidence="1 2">Missouri</strain>
    </source>
</reference>
<dbReference type="Proteomes" id="UP000029870">
    <property type="component" value="Unassembled WGS sequence"/>
</dbReference>
<dbReference type="GeneID" id="60656194"/>
<evidence type="ECO:0000313" key="1">
    <source>
        <dbReference type="EMBL" id="TLE02570.1"/>
    </source>
</evidence>
<proteinExistence type="predicted"/>
<accession>A0A6D2C3Y1</accession>
<dbReference type="Gene3D" id="3.30.110.190">
    <property type="match status" value="1"/>
</dbReference>
<dbReference type="EMBL" id="JRPH02000041">
    <property type="protein sequence ID" value="TLE02570.1"/>
    <property type="molecule type" value="Genomic_DNA"/>
</dbReference>
<sequence length="258" mass="29266">MALNIEFNATEAYKDGLQPAMKQIGGVLEDLTKTARLLTAPLSLCGVGSDRFQVWCDKLRNGVKEENMTAAQPNILIPTLCGLSINPDETLLGEMFFNILQSSVDKTKQKFLSPAFPKILEQISSEEARLLTYLKYNQHIEFIYFMENNEHGVYAENMIEIFCDIDKDLFSINKHHLTLLGLVTFGYSKQAEAFFKDGDRLIAYESQEGKKILVENKFSNYKSITKYYAKLTLNDFGKAFVDICISEKCREFLASSPS</sequence>
<dbReference type="Pfam" id="PF14337">
    <property type="entry name" value="Abi_alpha"/>
    <property type="match status" value="1"/>
</dbReference>
<gene>
    <name evidence="1" type="ORF">LS77_010060</name>
</gene>
<name>A0A6D2C3Y1_9HELI</name>
<dbReference type="InterPro" id="IPR025506">
    <property type="entry name" value="Abi_alpha"/>
</dbReference>
<evidence type="ECO:0000313" key="2">
    <source>
        <dbReference type="Proteomes" id="UP000029870"/>
    </source>
</evidence>